<feature type="transmembrane region" description="Helical" evidence="1">
    <location>
        <begin position="21"/>
        <end position="45"/>
    </location>
</feature>
<dbReference type="STRING" id="1817841.A3B10_04290"/>
<dbReference type="EMBL" id="MFFB01000010">
    <property type="protein sequence ID" value="OGE94703.1"/>
    <property type="molecule type" value="Genomic_DNA"/>
</dbReference>
<protein>
    <submittedName>
        <fullName evidence="2">Uncharacterized protein</fullName>
    </submittedName>
</protein>
<evidence type="ECO:0000313" key="3">
    <source>
        <dbReference type="Proteomes" id="UP000177281"/>
    </source>
</evidence>
<proteinExistence type="predicted"/>
<evidence type="ECO:0000313" key="2">
    <source>
        <dbReference type="EMBL" id="OGE94703.1"/>
    </source>
</evidence>
<keyword evidence="1" id="KW-0812">Transmembrane</keyword>
<sequence length="157" mass="17485">MAQTQKPKIQPKKGMKTDYEDLNSFDASVVITIVIGLSLIMAMGFSQLSFENQADLVKAVPIFDLHDQAQQQLAVIQLMFESSEIFLDRFYVAFTQVAVLPDDTFTTRGRVLGALIDLSASTTSGGCGQHFSEEHLVLPYSYAPPQTLNYLKYQLIN</sequence>
<gene>
    <name evidence="2" type="ORF">A3B10_04290</name>
</gene>
<dbReference type="AlphaFoldDB" id="A0A1F5PXR6"/>
<comment type="caution">
    <text evidence="2">The sequence shown here is derived from an EMBL/GenBank/DDBJ whole genome shotgun (WGS) entry which is preliminary data.</text>
</comment>
<keyword evidence="1" id="KW-0472">Membrane</keyword>
<evidence type="ECO:0000256" key="1">
    <source>
        <dbReference type="SAM" id="Phobius"/>
    </source>
</evidence>
<keyword evidence="1" id="KW-1133">Transmembrane helix</keyword>
<name>A0A1F5PXR6_9BACT</name>
<dbReference type="Proteomes" id="UP000177281">
    <property type="component" value="Unassembled WGS sequence"/>
</dbReference>
<reference evidence="2 3" key="1">
    <citation type="journal article" date="2016" name="Nat. Commun.">
        <title>Thousands of microbial genomes shed light on interconnected biogeochemical processes in an aquifer system.</title>
        <authorList>
            <person name="Anantharaman K."/>
            <person name="Brown C.T."/>
            <person name="Hug L.A."/>
            <person name="Sharon I."/>
            <person name="Castelle C.J."/>
            <person name="Probst A.J."/>
            <person name="Thomas B.C."/>
            <person name="Singh A."/>
            <person name="Wilkins M.J."/>
            <person name="Karaoz U."/>
            <person name="Brodie E.L."/>
            <person name="Williams K.H."/>
            <person name="Hubbard S.S."/>
            <person name="Banfield J.F."/>
        </authorList>
    </citation>
    <scope>NUCLEOTIDE SEQUENCE [LARGE SCALE GENOMIC DNA]</scope>
</reference>
<organism evidence="2 3">
    <name type="scientific">Candidatus Doudnabacteria bacterium RIFCSPLOWO2_01_FULL_44_21</name>
    <dbReference type="NCBI Taxonomy" id="1817841"/>
    <lineage>
        <taxon>Bacteria</taxon>
        <taxon>Candidatus Doudnaibacteriota</taxon>
    </lineage>
</organism>
<accession>A0A1F5PXR6</accession>